<evidence type="ECO:0000313" key="10">
    <source>
        <dbReference type="EMBL" id="KAA8499658.1"/>
    </source>
</evidence>
<evidence type="ECO:0000256" key="2">
    <source>
        <dbReference type="ARBA" id="ARBA00008997"/>
    </source>
</evidence>
<evidence type="ECO:0000256" key="7">
    <source>
        <dbReference type="RuleBase" id="RU365071"/>
    </source>
</evidence>
<dbReference type="GO" id="GO:0030915">
    <property type="term" value="C:Smc5-Smc6 complex"/>
    <property type="evidence" value="ECO:0007669"/>
    <property type="project" value="UniProtKB-UniRule"/>
</dbReference>
<comment type="caution">
    <text evidence="10">The sequence shown here is derived from an EMBL/GenBank/DDBJ whole genome shotgun (WGS) entry which is preliminary data.</text>
</comment>
<evidence type="ECO:0000313" key="11">
    <source>
        <dbReference type="Proteomes" id="UP000324585"/>
    </source>
</evidence>
<dbReference type="AlphaFoldDB" id="A0A5J4Z930"/>
<evidence type="ECO:0000259" key="9">
    <source>
        <dbReference type="Pfam" id="PF08743"/>
    </source>
</evidence>
<keyword evidence="6 7" id="KW-0539">Nucleus</keyword>
<protein>
    <recommendedName>
        <fullName evidence="7">Non-structural maintenance of chromosomes element 4</fullName>
    </recommendedName>
</protein>
<evidence type="ECO:0000256" key="1">
    <source>
        <dbReference type="ARBA" id="ARBA00004123"/>
    </source>
</evidence>
<name>A0A5J4Z930_PORPP</name>
<evidence type="ECO:0000256" key="8">
    <source>
        <dbReference type="SAM" id="MobiDB-lite"/>
    </source>
</evidence>
<dbReference type="InterPro" id="IPR014854">
    <property type="entry name" value="Nse4_C"/>
</dbReference>
<proteinExistence type="inferred from homology"/>
<keyword evidence="4 7" id="KW-0233">DNA recombination</keyword>
<reference evidence="11" key="1">
    <citation type="journal article" date="2019" name="Nat. Commun.">
        <title>Expansion of phycobilisome linker gene families in mesophilic red algae.</title>
        <authorList>
            <person name="Lee J."/>
            <person name="Kim D."/>
            <person name="Bhattacharya D."/>
            <person name="Yoon H.S."/>
        </authorList>
    </citation>
    <scope>NUCLEOTIDE SEQUENCE [LARGE SCALE GENOMIC DNA]</scope>
    <source>
        <strain evidence="11">CCMP 1328</strain>
    </source>
</reference>
<dbReference type="PANTHER" id="PTHR16140">
    <property type="entry name" value="NON-STRUCTURAL MAINTENANCE OF CHROMOSOMES ELEMENT 4"/>
    <property type="match status" value="1"/>
</dbReference>
<dbReference type="InterPro" id="IPR027786">
    <property type="entry name" value="Nse4/EID"/>
</dbReference>
<comment type="similarity">
    <text evidence="2 7">Belongs to the NSE4 family.</text>
</comment>
<dbReference type="PANTHER" id="PTHR16140:SF0">
    <property type="entry name" value="NON-STRUCTURAL MAINTENANCE OF CHROMOSOMES ELEMENT 4"/>
    <property type="match status" value="1"/>
</dbReference>
<dbReference type="GO" id="GO:0005634">
    <property type="term" value="C:nucleus"/>
    <property type="evidence" value="ECO:0007669"/>
    <property type="project" value="UniProtKB-SubCell"/>
</dbReference>
<dbReference type="GO" id="GO:0006310">
    <property type="term" value="P:DNA recombination"/>
    <property type="evidence" value="ECO:0007669"/>
    <property type="project" value="UniProtKB-UniRule"/>
</dbReference>
<gene>
    <name evidence="10" type="ORF">FVE85_7243</name>
</gene>
<keyword evidence="5 7" id="KW-0234">DNA repair</keyword>
<feature type="domain" description="Non-structural maintenance of chromosome element 4 C-terminal" evidence="9">
    <location>
        <begin position="224"/>
        <end position="312"/>
    </location>
</feature>
<comment type="function">
    <text evidence="7">Component of the SMC5-SMC6 complex, that promotes sister chromatid alignment after DNA damage and facilitates double-stranded DNA breaks (DSBs) repair via homologous recombination between sister chromatids.</text>
</comment>
<feature type="region of interest" description="Disordered" evidence="8">
    <location>
        <begin position="1"/>
        <end position="20"/>
    </location>
</feature>
<comment type="subunit">
    <text evidence="7">Component of the SMC5-SMC6 complex.</text>
</comment>
<dbReference type="Pfam" id="PF08743">
    <property type="entry name" value="Nse4_C"/>
    <property type="match status" value="1"/>
</dbReference>
<dbReference type="Proteomes" id="UP000324585">
    <property type="component" value="Unassembled WGS sequence"/>
</dbReference>
<feature type="compositionally biased region" description="Acidic residues" evidence="8">
    <location>
        <begin position="1"/>
        <end position="10"/>
    </location>
</feature>
<sequence length="317" mass="35109">MRSGQEDGEDAAAQRQKERALYASLRHHAESVRAREVDAHEQSVVATQDPTEATAEWMERMKENEELHSKSQTAAQHVIVTTAFVSLSGRATAQAKHVSTSVEAVELPMIVEKACDAFRLEHGGNRDSSQSQSGVRGFQFDLIAHGIQTARFAMMAPSTDFFVRAEPIRSKTPKKRVRTAQTGELSSRVAHTAQLVSAAHATHTETDRRIKALDQNLRKKGRTSLYTTILDPDSISHTIENLFHASFLVKDGRARVERDANGTVLIEAKEKAIAADTDVAAPTRDLNAIPERREQIIFRLDKAVFQNLKSKCNEFGG</sequence>
<keyword evidence="11" id="KW-1185">Reference proteome</keyword>
<accession>A0A5J4Z930</accession>
<evidence type="ECO:0000256" key="6">
    <source>
        <dbReference type="ARBA" id="ARBA00023242"/>
    </source>
</evidence>
<comment type="subcellular location">
    <subcellularLocation>
        <location evidence="1 7">Nucleus</location>
    </subcellularLocation>
</comment>
<dbReference type="OrthoDB" id="5973at2759"/>
<keyword evidence="3 7" id="KW-0227">DNA damage</keyword>
<dbReference type="GO" id="GO:0006281">
    <property type="term" value="P:DNA repair"/>
    <property type="evidence" value="ECO:0007669"/>
    <property type="project" value="UniProtKB-UniRule"/>
</dbReference>
<dbReference type="EMBL" id="VRMN01000001">
    <property type="protein sequence ID" value="KAA8499658.1"/>
    <property type="molecule type" value="Genomic_DNA"/>
</dbReference>
<organism evidence="10 11">
    <name type="scientific">Porphyridium purpureum</name>
    <name type="common">Red alga</name>
    <name type="synonym">Porphyridium cruentum</name>
    <dbReference type="NCBI Taxonomy" id="35688"/>
    <lineage>
        <taxon>Eukaryota</taxon>
        <taxon>Rhodophyta</taxon>
        <taxon>Bangiophyceae</taxon>
        <taxon>Porphyridiales</taxon>
        <taxon>Porphyridiaceae</taxon>
        <taxon>Porphyridium</taxon>
    </lineage>
</organism>
<evidence type="ECO:0000256" key="3">
    <source>
        <dbReference type="ARBA" id="ARBA00022763"/>
    </source>
</evidence>
<evidence type="ECO:0000256" key="4">
    <source>
        <dbReference type="ARBA" id="ARBA00023172"/>
    </source>
</evidence>
<evidence type="ECO:0000256" key="5">
    <source>
        <dbReference type="ARBA" id="ARBA00023204"/>
    </source>
</evidence>